<dbReference type="InterPro" id="IPR044812">
    <property type="entry name" value="CERK1/LYK3-like"/>
</dbReference>
<feature type="domain" description="LYK3/RLK10-like LysM" evidence="9">
    <location>
        <begin position="223"/>
        <end position="266"/>
    </location>
</feature>
<dbReference type="GO" id="GO:0045087">
    <property type="term" value="P:innate immune response"/>
    <property type="evidence" value="ECO:0007669"/>
    <property type="project" value="InterPro"/>
</dbReference>
<feature type="domain" description="LYK3/RLK10-like LysM" evidence="9">
    <location>
        <begin position="341"/>
        <end position="384"/>
    </location>
</feature>
<accession>A0A8J4QL29</accession>
<dbReference type="InterPro" id="IPR057097">
    <property type="entry name" value="LysM_RLK3/10"/>
</dbReference>
<evidence type="ECO:0000256" key="7">
    <source>
        <dbReference type="ARBA" id="ARBA00023157"/>
    </source>
</evidence>
<evidence type="ECO:0000313" key="11">
    <source>
        <dbReference type="Proteomes" id="UP000737018"/>
    </source>
</evidence>
<proteinExistence type="predicted"/>
<protein>
    <recommendedName>
        <fullName evidence="12">LysM domain-containing protein</fullName>
    </recommendedName>
</protein>
<evidence type="ECO:0000256" key="5">
    <source>
        <dbReference type="ARBA" id="ARBA00022989"/>
    </source>
</evidence>
<evidence type="ECO:0008006" key="12">
    <source>
        <dbReference type="Google" id="ProtNLM"/>
    </source>
</evidence>
<dbReference type="InterPro" id="IPR036779">
    <property type="entry name" value="LysM_dom_sf"/>
</dbReference>
<sequence length="387" mass="41946">MFTTSQPDGFDAILNGMELAVTAEMSATLDRDFQAKEVDQALRQMAPLTTPGLDVSYVVLLNGQPMGNIKPSRGLKQAESKCSKGCDLALASYYVWPESNLTFIAQVLQSNLNIIPKTIVSYNKQTITNQDSVTDGVRVNVPFPCDCINGELLGHVFEYSVHSGDTYLTVAQKYYANLTTYQLLQKYNSYGPNNIPDTNAKLNVTVTCSCGNSSVSEDYGLFITYPLQPGDTVESIALATGFNVTLLRSYNQGVNFSQGSGVVYIPGKVKGCDLALASYYVCAETNLTFIAQVLQSNLNINPSTIVSYNKQTITNQDSVQDGVKARCSIPISVSKDYGLFITYPLRPEDTVESIASATNLSVALLQSYNPGVNFSQGSGVVYIPGKD</sequence>
<dbReference type="PANTHER" id="PTHR46204">
    <property type="entry name" value="CHITIN ELICITOR RECEPTOR KINASE 1-RELATED"/>
    <property type="match status" value="1"/>
</dbReference>
<feature type="domain" description="LYK3/4/5 second LysM" evidence="8">
    <location>
        <begin position="156"/>
        <end position="204"/>
    </location>
</feature>
<dbReference type="EMBL" id="JRKL02003879">
    <property type="protein sequence ID" value="KAF3953947.1"/>
    <property type="molecule type" value="Genomic_DNA"/>
</dbReference>
<comment type="caution">
    <text evidence="10">The sequence shown here is derived from an EMBL/GenBank/DDBJ whole genome shotgun (WGS) entry which is preliminary data.</text>
</comment>
<dbReference type="InterPro" id="IPR056562">
    <property type="entry name" value="LysM2_CERK1_LYK3_4_5"/>
</dbReference>
<dbReference type="AlphaFoldDB" id="A0A8J4QL29"/>
<keyword evidence="7" id="KW-1015">Disulfide bond</keyword>
<keyword evidence="11" id="KW-1185">Reference proteome</keyword>
<evidence type="ECO:0000256" key="1">
    <source>
        <dbReference type="ARBA" id="ARBA00004162"/>
    </source>
</evidence>
<dbReference type="Gene3D" id="3.10.350.10">
    <property type="entry name" value="LysM domain"/>
    <property type="match status" value="1"/>
</dbReference>
<dbReference type="GO" id="GO:0019199">
    <property type="term" value="F:transmembrane receptor protein kinase activity"/>
    <property type="evidence" value="ECO:0007669"/>
    <property type="project" value="InterPro"/>
</dbReference>
<evidence type="ECO:0000256" key="2">
    <source>
        <dbReference type="ARBA" id="ARBA00022475"/>
    </source>
</evidence>
<dbReference type="GO" id="GO:0005886">
    <property type="term" value="C:plasma membrane"/>
    <property type="evidence" value="ECO:0007669"/>
    <property type="project" value="UniProtKB-SubCell"/>
</dbReference>
<evidence type="ECO:0000256" key="6">
    <source>
        <dbReference type="ARBA" id="ARBA00023136"/>
    </source>
</evidence>
<gene>
    <name evidence="10" type="ORF">CMV_020651</name>
</gene>
<dbReference type="OrthoDB" id="1843677at2759"/>
<keyword evidence="3" id="KW-0812">Transmembrane</keyword>
<keyword evidence="5" id="KW-1133">Transmembrane helix</keyword>
<keyword evidence="2" id="KW-1003">Cell membrane</keyword>
<evidence type="ECO:0000313" key="10">
    <source>
        <dbReference type="EMBL" id="KAF3953947.1"/>
    </source>
</evidence>
<evidence type="ECO:0000259" key="9">
    <source>
        <dbReference type="Pfam" id="PF23577"/>
    </source>
</evidence>
<dbReference type="PANTHER" id="PTHR46204:SF30">
    <property type="entry name" value="CHITIN ELICITOR RECEPTOR KINASE 1"/>
    <property type="match status" value="1"/>
</dbReference>
<keyword evidence="4" id="KW-0732">Signal</keyword>
<dbReference type="Proteomes" id="UP000737018">
    <property type="component" value="Unassembled WGS sequence"/>
</dbReference>
<dbReference type="Pfam" id="PF23472">
    <property type="entry name" value="LysM2_CERK1_LYK3_4_5"/>
    <property type="match status" value="1"/>
</dbReference>
<comment type="subcellular location">
    <subcellularLocation>
        <location evidence="1">Cell membrane</location>
        <topology evidence="1">Single-pass membrane protein</topology>
    </subcellularLocation>
</comment>
<evidence type="ECO:0000256" key="4">
    <source>
        <dbReference type="ARBA" id="ARBA00022729"/>
    </source>
</evidence>
<reference evidence="10" key="1">
    <citation type="submission" date="2020-03" db="EMBL/GenBank/DDBJ databases">
        <title>Castanea mollissima Vanexum genome sequencing.</title>
        <authorList>
            <person name="Staton M."/>
        </authorList>
    </citation>
    <scope>NUCLEOTIDE SEQUENCE</scope>
    <source>
        <tissue evidence="10">Leaf</tissue>
    </source>
</reference>
<dbReference type="Pfam" id="PF23577">
    <property type="entry name" value="LysM_RLK"/>
    <property type="match status" value="2"/>
</dbReference>
<evidence type="ECO:0000256" key="3">
    <source>
        <dbReference type="ARBA" id="ARBA00022692"/>
    </source>
</evidence>
<name>A0A8J4QL29_9ROSI</name>
<organism evidence="10 11">
    <name type="scientific">Castanea mollissima</name>
    <name type="common">Chinese chestnut</name>
    <dbReference type="NCBI Taxonomy" id="60419"/>
    <lineage>
        <taxon>Eukaryota</taxon>
        <taxon>Viridiplantae</taxon>
        <taxon>Streptophyta</taxon>
        <taxon>Embryophyta</taxon>
        <taxon>Tracheophyta</taxon>
        <taxon>Spermatophyta</taxon>
        <taxon>Magnoliopsida</taxon>
        <taxon>eudicotyledons</taxon>
        <taxon>Gunneridae</taxon>
        <taxon>Pentapetalae</taxon>
        <taxon>rosids</taxon>
        <taxon>fabids</taxon>
        <taxon>Fagales</taxon>
        <taxon>Fagaceae</taxon>
        <taxon>Castanea</taxon>
    </lineage>
</organism>
<evidence type="ECO:0000259" key="8">
    <source>
        <dbReference type="Pfam" id="PF23472"/>
    </source>
</evidence>
<keyword evidence="6" id="KW-0472">Membrane</keyword>